<feature type="transmembrane region" description="Helical" evidence="1">
    <location>
        <begin position="37"/>
        <end position="60"/>
    </location>
</feature>
<reference evidence="2 3" key="1">
    <citation type="submission" date="2018-10" db="EMBL/GenBank/DDBJ databases">
        <title>Complete Genome Sequence and Transcriptomic Profiles of a Marine Bacterium, Pseudoalteromonas agarivorans Hao 2018.</title>
        <authorList>
            <person name="Hao L."/>
        </authorList>
    </citation>
    <scope>NUCLEOTIDE SEQUENCE [LARGE SCALE GENOMIC DNA]</scope>
    <source>
        <strain evidence="2 3">Hao 2018</strain>
    </source>
</reference>
<gene>
    <name evidence="2" type="ORF">D9T18_16920</name>
</gene>
<feature type="transmembrane region" description="Helical" evidence="1">
    <location>
        <begin position="9"/>
        <end position="31"/>
    </location>
</feature>
<feature type="transmembrane region" description="Helical" evidence="1">
    <location>
        <begin position="72"/>
        <end position="91"/>
    </location>
</feature>
<accession>A0AAD0U5I1</accession>
<sequence length="139" mass="16051">MVTYKKFDILFLDGVAGLLAGLTLFSFQGWFHEVYSLPLYILQFITAANMLYGALALLLASKRKRSFLIIKLLALANTFWTLICICFIFIYLDSASWKGISLLILESLFVGYLAYYEWVNRNNLIYSPTYKKCVKTTHF</sequence>
<dbReference type="EMBL" id="CP033066">
    <property type="protein sequence ID" value="AYM88380.1"/>
    <property type="molecule type" value="Genomic_DNA"/>
</dbReference>
<organism evidence="2 3">
    <name type="scientific">Pseudoalteromonas agarivorans</name>
    <dbReference type="NCBI Taxonomy" id="176102"/>
    <lineage>
        <taxon>Bacteria</taxon>
        <taxon>Pseudomonadati</taxon>
        <taxon>Pseudomonadota</taxon>
        <taxon>Gammaproteobacteria</taxon>
        <taxon>Alteromonadales</taxon>
        <taxon>Pseudoalteromonadaceae</taxon>
        <taxon>Pseudoalteromonas</taxon>
    </lineage>
</organism>
<evidence type="ECO:0000313" key="2">
    <source>
        <dbReference type="EMBL" id="AYM88380.1"/>
    </source>
</evidence>
<keyword evidence="1" id="KW-0472">Membrane</keyword>
<feature type="transmembrane region" description="Helical" evidence="1">
    <location>
        <begin position="97"/>
        <end position="116"/>
    </location>
</feature>
<keyword evidence="1" id="KW-0812">Transmembrane</keyword>
<protein>
    <submittedName>
        <fullName evidence="2">Uncharacterized protein</fullName>
    </submittedName>
</protein>
<evidence type="ECO:0000256" key="1">
    <source>
        <dbReference type="SAM" id="Phobius"/>
    </source>
</evidence>
<dbReference type="Proteomes" id="UP000279995">
    <property type="component" value="Chromosome II"/>
</dbReference>
<name>A0AAD0U5I1_9GAMM</name>
<proteinExistence type="predicted"/>
<dbReference type="RefSeq" id="WP_121638325.1">
    <property type="nucleotide sequence ID" value="NZ_CP033066.1"/>
</dbReference>
<keyword evidence="1" id="KW-1133">Transmembrane helix</keyword>
<dbReference type="AlphaFoldDB" id="A0AAD0U5I1"/>
<evidence type="ECO:0000313" key="3">
    <source>
        <dbReference type="Proteomes" id="UP000279995"/>
    </source>
</evidence>